<dbReference type="Gene3D" id="3.75.10.10">
    <property type="entry name" value="L-arginine/glycine Amidinotransferase, Chain A"/>
    <property type="match status" value="1"/>
</dbReference>
<keyword evidence="5" id="KW-1185">Reference proteome</keyword>
<dbReference type="SMART" id="SM00654">
    <property type="entry name" value="eIF6"/>
    <property type="match status" value="1"/>
</dbReference>
<comment type="function">
    <text evidence="3">Binds to the 50S ribosomal subunit and prevents its association with the 30S ribosomal subunit to form the 70S initiation complex.</text>
</comment>
<gene>
    <name evidence="4" type="primary">eif</name>
    <name evidence="3" type="synonym">eif6</name>
    <name evidence="4" type="ORF">NDEV_1865</name>
</gene>
<keyword evidence="1 3" id="KW-0396">Initiation factor</keyword>
<protein>
    <recommendedName>
        <fullName evidence="3">Translation initiation factor 6</fullName>
        <shortName evidence="3">aIF-6</shortName>
    </recommendedName>
</protein>
<dbReference type="HAMAP" id="MF_00032">
    <property type="entry name" value="eIF_6"/>
    <property type="match status" value="1"/>
</dbReference>
<dbReference type="PANTHER" id="PTHR10784">
    <property type="entry name" value="TRANSLATION INITIATION FACTOR 6"/>
    <property type="match status" value="1"/>
</dbReference>
<dbReference type="Proteomes" id="UP000196239">
    <property type="component" value="Chromosome 1"/>
</dbReference>
<evidence type="ECO:0000256" key="1">
    <source>
        <dbReference type="ARBA" id="ARBA00022540"/>
    </source>
</evidence>
<dbReference type="InterPro" id="IPR002769">
    <property type="entry name" value="eIF6"/>
</dbReference>
<evidence type="ECO:0000256" key="2">
    <source>
        <dbReference type="ARBA" id="ARBA00022917"/>
    </source>
</evidence>
<reference evidence="5" key="1">
    <citation type="submission" date="2015-10" db="EMBL/GenBank/DDBJ databases">
        <authorList>
            <person name="Lehtovirta-Morley L.E."/>
            <person name="Vieille C."/>
        </authorList>
    </citation>
    <scope>NUCLEOTIDE SEQUENCE [LARGE SCALE GENOMIC DNA]</scope>
</reference>
<dbReference type="Pfam" id="PF01912">
    <property type="entry name" value="eIF-6"/>
    <property type="match status" value="1"/>
</dbReference>
<dbReference type="EMBL" id="LN890280">
    <property type="protein sequence ID" value="CUR52627.1"/>
    <property type="molecule type" value="Genomic_DNA"/>
</dbReference>
<evidence type="ECO:0000256" key="3">
    <source>
        <dbReference type="HAMAP-Rule" id="MF_00032"/>
    </source>
</evidence>
<name>A0A128A5M9_9ARCH</name>
<accession>A0A128A5M9</accession>
<organism evidence="4 5">
    <name type="scientific">Nitrosotalea devaniterrae</name>
    <dbReference type="NCBI Taxonomy" id="1078905"/>
    <lineage>
        <taxon>Archaea</taxon>
        <taxon>Nitrososphaerota</taxon>
        <taxon>Nitrososphaeria</taxon>
        <taxon>Nitrosotaleales</taxon>
        <taxon>Nitrosotaleaceae</taxon>
        <taxon>Nitrosotalea</taxon>
    </lineage>
</organism>
<evidence type="ECO:0000313" key="4">
    <source>
        <dbReference type="EMBL" id="CUR52627.1"/>
    </source>
</evidence>
<evidence type="ECO:0000313" key="5">
    <source>
        <dbReference type="Proteomes" id="UP000196239"/>
    </source>
</evidence>
<dbReference type="GO" id="GO:0042256">
    <property type="term" value="P:cytosolic ribosome assembly"/>
    <property type="evidence" value="ECO:0007669"/>
    <property type="project" value="InterPro"/>
</dbReference>
<proteinExistence type="inferred from homology"/>
<dbReference type="GO" id="GO:0003743">
    <property type="term" value="F:translation initiation factor activity"/>
    <property type="evidence" value="ECO:0007669"/>
    <property type="project" value="UniProtKB-UniRule"/>
</dbReference>
<comment type="similarity">
    <text evidence="3">Belongs to the eIF-6 family.</text>
</comment>
<dbReference type="SUPFAM" id="SSF55909">
    <property type="entry name" value="Pentein"/>
    <property type="match status" value="1"/>
</dbReference>
<dbReference type="KEGG" id="ndv:NDEV_1865"/>
<keyword evidence="2 3" id="KW-0648">Protein biosynthesis</keyword>
<dbReference type="NCBIfam" id="TIGR00323">
    <property type="entry name" value="eIF-6"/>
    <property type="match status" value="1"/>
</dbReference>
<dbReference type="GO" id="GO:0043022">
    <property type="term" value="F:ribosome binding"/>
    <property type="evidence" value="ECO:0007669"/>
    <property type="project" value="InterPro"/>
</dbReference>
<dbReference type="AlphaFoldDB" id="A0A128A5M9"/>
<sequence length="223" mass="24147">MGIFKYDVYRNPNVGIYAKCNDKFVFIPNGFAPTKAKNLAEFLKTDYVFTSVANTRLLGPLMVINNSGLLLPRNCHEEEISHLKKSTGLNVDILDTKHTALGNLICANDKGAVMSPLIPTEYVKKVEDVLRVNVIRKRVAGYHQTGAMTVANSKGGVIHPSTEEEDIKTISQVLGVGLEPATINGGSPYLCSGMLANNNAIVVGGLTNGPELVMLTKAFRVED</sequence>